<dbReference type="EMBL" id="FOQL01000001">
    <property type="protein sequence ID" value="SFI13322.1"/>
    <property type="molecule type" value="Genomic_DNA"/>
</dbReference>
<keyword evidence="4" id="KW-1185">Reference proteome</keyword>
<dbReference type="Proteomes" id="UP000243606">
    <property type="component" value="Unassembled WGS sequence"/>
</dbReference>
<feature type="transmembrane region" description="Helical" evidence="2">
    <location>
        <begin position="31"/>
        <end position="56"/>
    </location>
</feature>
<accession>A0A1I3FQF3</accession>
<name>A0A1I3FQF3_9PSED</name>
<dbReference type="OrthoDB" id="6903821at2"/>
<feature type="region of interest" description="Disordered" evidence="1">
    <location>
        <begin position="170"/>
        <end position="197"/>
    </location>
</feature>
<gene>
    <name evidence="3" type="ORF">SAMN05216206_1572</name>
</gene>
<sequence length="197" mass="21766">MNSSAQESENDVLSEEQRLQLLTTAGKRNRLFIIGVAVLLGTLMLISSGLNIYSLFSADDAPRIEVLEKQVIKLEQRLLVQQTALSNQEALLASQQASQLTGLFERAENPDSIAEVSKVLQDQERDYQQVMQGLKVGMRDLANMLPGSRSWLADYQEVIDRAQLNSRKRSEEIQAWSDKAVQPVPAAKSPGTAVDPG</sequence>
<dbReference type="RefSeq" id="WP_090241080.1">
    <property type="nucleotide sequence ID" value="NZ_FOQL01000001.1"/>
</dbReference>
<proteinExistence type="predicted"/>
<keyword evidence="2" id="KW-1133">Transmembrane helix</keyword>
<dbReference type="AlphaFoldDB" id="A0A1I3FQF3"/>
<evidence type="ECO:0000256" key="1">
    <source>
        <dbReference type="SAM" id="MobiDB-lite"/>
    </source>
</evidence>
<evidence type="ECO:0000313" key="4">
    <source>
        <dbReference type="Proteomes" id="UP000243606"/>
    </source>
</evidence>
<reference evidence="4" key="1">
    <citation type="submission" date="2016-10" db="EMBL/GenBank/DDBJ databases">
        <authorList>
            <person name="Varghese N."/>
            <person name="Submissions S."/>
        </authorList>
    </citation>
    <scope>NUCLEOTIDE SEQUENCE [LARGE SCALE GENOMIC DNA]</scope>
    <source>
        <strain evidence="4">LMG 24016</strain>
    </source>
</reference>
<protein>
    <submittedName>
        <fullName evidence="3">Uncharacterized protein</fullName>
    </submittedName>
</protein>
<organism evidence="3 4">
    <name type="scientific">Pseudomonas guineae</name>
    <dbReference type="NCBI Taxonomy" id="425504"/>
    <lineage>
        <taxon>Bacteria</taxon>
        <taxon>Pseudomonadati</taxon>
        <taxon>Pseudomonadota</taxon>
        <taxon>Gammaproteobacteria</taxon>
        <taxon>Pseudomonadales</taxon>
        <taxon>Pseudomonadaceae</taxon>
        <taxon>Pseudomonas</taxon>
    </lineage>
</organism>
<keyword evidence="2" id="KW-0812">Transmembrane</keyword>
<keyword evidence="2" id="KW-0472">Membrane</keyword>
<evidence type="ECO:0000256" key="2">
    <source>
        <dbReference type="SAM" id="Phobius"/>
    </source>
</evidence>
<evidence type="ECO:0000313" key="3">
    <source>
        <dbReference type="EMBL" id="SFI13322.1"/>
    </source>
</evidence>